<dbReference type="AlphaFoldDB" id="A0A4Q1AWH6"/>
<name>A0A4Q1AWH6_9BACT</name>
<reference evidence="4 5" key="1">
    <citation type="submission" date="2017-09" db="EMBL/GenBank/DDBJ databases">
        <title>Genomics of the genus Arcobacter.</title>
        <authorList>
            <person name="Perez-Cataluna A."/>
            <person name="Figueras M.J."/>
            <person name="Salas-Masso N."/>
        </authorList>
    </citation>
    <scope>NUCLEOTIDE SEQUENCE [LARGE SCALE GENOMIC DNA]</scope>
    <source>
        <strain evidence="4 5">F156-34</strain>
    </source>
</reference>
<dbReference type="InterPro" id="IPR006860">
    <property type="entry name" value="FecR"/>
</dbReference>
<keyword evidence="1" id="KW-0812">Transmembrane</keyword>
<evidence type="ECO:0000259" key="3">
    <source>
        <dbReference type="Pfam" id="PF16344"/>
    </source>
</evidence>
<evidence type="ECO:0000259" key="2">
    <source>
        <dbReference type="Pfam" id="PF04773"/>
    </source>
</evidence>
<dbReference type="PANTHER" id="PTHR30273:SF2">
    <property type="entry name" value="PROTEIN FECR"/>
    <property type="match status" value="1"/>
</dbReference>
<feature type="domain" description="FecR protein" evidence="2">
    <location>
        <begin position="117"/>
        <end position="203"/>
    </location>
</feature>
<feature type="transmembrane region" description="Helical" evidence="1">
    <location>
        <begin position="86"/>
        <end position="104"/>
    </location>
</feature>
<dbReference type="Proteomes" id="UP000289718">
    <property type="component" value="Unassembled WGS sequence"/>
</dbReference>
<protein>
    <submittedName>
        <fullName evidence="4">Siderophore-interacting protein</fullName>
    </submittedName>
</protein>
<keyword evidence="5" id="KW-1185">Reference proteome</keyword>
<organism evidence="4 5">
    <name type="scientific">Halarcobacter mediterraneus</name>
    <dbReference type="NCBI Taxonomy" id="2023153"/>
    <lineage>
        <taxon>Bacteria</taxon>
        <taxon>Pseudomonadati</taxon>
        <taxon>Campylobacterota</taxon>
        <taxon>Epsilonproteobacteria</taxon>
        <taxon>Campylobacterales</taxon>
        <taxon>Arcobacteraceae</taxon>
        <taxon>Halarcobacter</taxon>
    </lineage>
</organism>
<dbReference type="Pfam" id="PF16344">
    <property type="entry name" value="FecR_C"/>
    <property type="match status" value="1"/>
</dbReference>
<proteinExistence type="predicted"/>
<keyword evidence="1" id="KW-1133">Transmembrane helix</keyword>
<dbReference type="Gene3D" id="2.60.120.1440">
    <property type="match status" value="1"/>
</dbReference>
<evidence type="ECO:0000313" key="5">
    <source>
        <dbReference type="Proteomes" id="UP000289718"/>
    </source>
</evidence>
<feature type="domain" description="Protein FecR C-terminal" evidence="3">
    <location>
        <begin position="252"/>
        <end position="319"/>
    </location>
</feature>
<sequence length="324" mass="37873">MRKKVLNKKLILEEARHWLSSEQEGLELYSNEEFLSWLNTSLEHKQIFEEEKEFRNKIFSLSSKEKEKLSEKTKQELKRARAFKNIKILIPLAACILITFVFLFKPKEIYTQEFFTENKIQKLKLPDKSKILLDAKTKIKVAFSDEKREVFLEEGRVLFKVSSNKDRPFLVRNNSIIVHVVGTKFEVSKEKEKVNISVLEGAVAIRYGEDEYSKIITHLEKGDILDISNFGKVNSMKKVSLSKIANWKDEKVVFNQTSLTNAIKEFSKYTNKEIDVNLNSSNIYPITGEFSLYGIDKFLEYLPLIYPLKIEKNKNKIKILEKKS</sequence>
<dbReference type="PANTHER" id="PTHR30273">
    <property type="entry name" value="PERIPLASMIC SIGNAL SENSOR AND SIGMA FACTOR ACTIVATOR FECR-RELATED"/>
    <property type="match status" value="1"/>
</dbReference>
<dbReference type="OrthoDB" id="5342413at2"/>
<dbReference type="Pfam" id="PF04773">
    <property type="entry name" value="FecR"/>
    <property type="match status" value="1"/>
</dbReference>
<comment type="caution">
    <text evidence="4">The sequence shown here is derived from an EMBL/GenBank/DDBJ whole genome shotgun (WGS) entry which is preliminary data.</text>
</comment>
<gene>
    <name evidence="4" type="ORF">CP965_06355</name>
</gene>
<dbReference type="GO" id="GO:0016989">
    <property type="term" value="F:sigma factor antagonist activity"/>
    <property type="evidence" value="ECO:0007669"/>
    <property type="project" value="TreeGrafter"/>
</dbReference>
<dbReference type="Gene3D" id="3.55.50.30">
    <property type="match status" value="1"/>
</dbReference>
<dbReference type="PIRSF" id="PIRSF018266">
    <property type="entry name" value="FecR"/>
    <property type="match status" value="1"/>
</dbReference>
<accession>A0A4Q1AWH6</accession>
<dbReference type="EMBL" id="NXIE01000002">
    <property type="protein sequence ID" value="RXK13421.1"/>
    <property type="molecule type" value="Genomic_DNA"/>
</dbReference>
<evidence type="ECO:0000313" key="4">
    <source>
        <dbReference type="EMBL" id="RXK13421.1"/>
    </source>
</evidence>
<evidence type="ECO:0000256" key="1">
    <source>
        <dbReference type="SAM" id="Phobius"/>
    </source>
</evidence>
<dbReference type="InterPro" id="IPR012373">
    <property type="entry name" value="Ferrdict_sens_TM"/>
</dbReference>
<keyword evidence="1" id="KW-0472">Membrane</keyword>
<dbReference type="InterPro" id="IPR032508">
    <property type="entry name" value="FecR_C"/>
</dbReference>